<protein>
    <submittedName>
        <fullName evidence="1">Uncharacterized protein</fullName>
    </submittedName>
</protein>
<comment type="caution">
    <text evidence="1">The sequence shown here is derived from an EMBL/GenBank/DDBJ whole genome shotgun (WGS) entry which is preliminary data.</text>
</comment>
<reference evidence="1" key="2">
    <citation type="submission" date="2023-06" db="EMBL/GenBank/DDBJ databases">
        <authorList>
            <person name="Ma L."/>
            <person name="Liu K.-W."/>
            <person name="Li Z."/>
            <person name="Hsiao Y.-Y."/>
            <person name="Qi Y."/>
            <person name="Fu T."/>
            <person name="Tang G."/>
            <person name="Zhang D."/>
            <person name="Sun W.-H."/>
            <person name="Liu D.-K."/>
            <person name="Li Y."/>
            <person name="Chen G.-Z."/>
            <person name="Liu X.-D."/>
            <person name="Liao X.-Y."/>
            <person name="Jiang Y.-T."/>
            <person name="Yu X."/>
            <person name="Hao Y."/>
            <person name="Huang J."/>
            <person name="Zhao X.-W."/>
            <person name="Ke S."/>
            <person name="Chen Y.-Y."/>
            <person name="Wu W.-L."/>
            <person name="Hsu J.-L."/>
            <person name="Lin Y.-F."/>
            <person name="Huang M.-D."/>
            <person name="Li C.-Y."/>
            <person name="Huang L."/>
            <person name="Wang Z.-W."/>
            <person name="Zhao X."/>
            <person name="Zhong W.-Y."/>
            <person name="Peng D.-H."/>
            <person name="Ahmad S."/>
            <person name="Lan S."/>
            <person name="Zhang J.-S."/>
            <person name="Tsai W.-C."/>
            <person name="Van De Peer Y."/>
            <person name="Liu Z.-J."/>
        </authorList>
    </citation>
    <scope>NUCLEOTIDE SEQUENCE</scope>
    <source>
        <strain evidence="1">CP</strain>
        <tissue evidence="1">Leaves</tissue>
    </source>
</reference>
<keyword evidence="2" id="KW-1185">Reference proteome</keyword>
<organism evidence="1 2">
    <name type="scientific">Acorus calamus</name>
    <name type="common">Sweet flag</name>
    <dbReference type="NCBI Taxonomy" id="4465"/>
    <lineage>
        <taxon>Eukaryota</taxon>
        <taxon>Viridiplantae</taxon>
        <taxon>Streptophyta</taxon>
        <taxon>Embryophyta</taxon>
        <taxon>Tracheophyta</taxon>
        <taxon>Spermatophyta</taxon>
        <taxon>Magnoliopsida</taxon>
        <taxon>Liliopsida</taxon>
        <taxon>Acoraceae</taxon>
        <taxon>Acorus</taxon>
    </lineage>
</organism>
<name>A0AAV9EMG0_ACOCL</name>
<dbReference type="EMBL" id="JAUJYO010000006">
    <property type="protein sequence ID" value="KAK1314961.1"/>
    <property type="molecule type" value="Genomic_DNA"/>
</dbReference>
<proteinExistence type="predicted"/>
<accession>A0AAV9EMG0</accession>
<gene>
    <name evidence="1" type="ORF">QJS10_CPA06g00610</name>
</gene>
<sequence>MDYYSSTAADKISIYGNKPIDSLVGLNQQMGTINIQECSITQEILDAIECDKSSSLHSKTRWK</sequence>
<dbReference type="AlphaFoldDB" id="A0AAV9EMG0"/>
<evidence type="ECO:0000313" key="2">
    <source>
        <dbReference type="Proteomes" id="UP001180020"/>
    </source>
</evidence>
<evidence type="ECO:0000313" key="1">
    <source>
        <dbReference type="EMBL" id="KAK1314961.1"/>
    </source>
</evidence>
<dbReference type="Proteomes" id="UP001180020">
    <property type="component" value="Unassembled WGS sequence"/>
</dbReference>
<reference evidence="1" key="1">
    <citation type="journal article" date="2023" name="Nat. Commun.">
        <title>Diploid and tetraploid genomes of Acorus and the evolution of monocots.</title>
        <authorList>
            <person name="Ma L."/>
            <person name="Liu K.W."/>
            <person name="Li Z."/>
            <person name="Hsiao Y.Y."/>
            <person name="Qi Y."/>
            <person name="Fu T."/>
            <person name="Tang G.D."/>
            <person name="Zhang D."/>
            <person name="Sun W.H."/>
            <person name="Liu D.K."/>
            <person name="Li Y."/>
            <person name="Chen G.Z."/>
            <person name="Liu X.D."/>
            <person name="Liao X.Y."/>
            <person name="Jiang Y.T."/>
            <person name="Yu X."/>
            <person name="Hao Y."/>
            <person name="Huang J."/>
            <person name="Zhao X.W."/>
            <person name="Ke S."/>
            <person name="Chen Y.Y."/>
            <person name="Wu W.L."/>
            <person name="Hsu J.L."/>
            <person name="Lin Y.F."/>
            <person name="Huang M.D."/>
            <person name="Li C.Y."/>
            <person name="Huang L."/>
            <person name="Wang Z.W."/>
            <person name="Zhao X."/>
            <person name="Zhong W.Y."/>
            <person name="Peng D.H."/>
            <person name="Ahmad S."/>
            <person name="Lan S."/>
            <person name="Zhang J.S."/>
            <person name="Tsai W.C."/>
            <person name="Van de Peer Y."/>
            <person name="Liu Z.J."/>
        </authorList>
    </citation>
    <scope>NUCLEOTIDE SEQUENCE</scope>
    <source>
        <strain evidence="1">CP</strain>
    </source>
</reference>